<accession>A0A1M7MPK9</accession>
<dbReference type="Pfam" id="PF00990">
    <property type="entry name" value="GGDEF"/>
    <property type="match status" value="1"/>
</dbReference>
<dbReference type="GO" id="GO:0071111">
    <property type="term" value="F:cyclic-guanylate-specific phosphodiesterase activity"/>
    <property type="evidence" value="ECO:0007669"/>
    <property type="project" value="InterPro"/>
</dbReference>
<dbReference type="Gene3D" id="3.20.20.450">
    <property type="entry name" value="EAL domain"/>
    <property type="match status" value="1"/>
</dbReference>
<dbReference type="InterPro" id="IPR035919">
    <property type="entry name" value="EAL_sf"/>
</dbReference>
<evidence type="ECO:0000313" key="4">
    <source>
        <dbReference type="EMBL" id="SHM92925.1"/>
    </source>
</evidence>
<dbReference type="RefSeq" id="WP_073290580.1">
    <property type="nucleotide sequence ID" value="NZ_FRCP01000022.1"/>
</dbReference>
<dbReference type="CDD" id="cd01948">
    <property type="entry name" value="EAL"/>
    <property type="match status" value="1"/>
</dbReference>
<dbReference type="InterPro" id="IPR050706">
    <property type="entry name" value="Cyclic-di-GMP_PDE-like"/>
</dbReference>
<dbReference type="SMART" id="SM00267">
    <property type="entry name" value="GGDEF"/>
    <property type="match status" value="1"/>
</dbReference>
<dbReference type="SUPFAM" id="SSF55073">
    <property type="entry name" value="Nucleotide cyclase"/>
    <property type="match status" value="1"/>
</dbReference>
<dbReference type="EMBL" id="FRCP01000022">
    <property type="protein sequence ID" value="SHM92925.1"/>
    <property type="molecule type" value="Genomic_DNA"/>
</dbReference>
<protein>
    <submittedName>
        <fullName evidence="4">Diguanylate cyclase (GGDEF) domain-containing protein</fullName>
    </submittedName>
</protein>
<gene>
    <name evidence="4" type="ORF">SAMN02746066_03946</name>
</gene>
<dbReference type="SUPFAM" id="SSF141868">
    <property type="entry name" value="EAL domain-like"/>
    <property type="match status" value="1"/>
</dbReference>
<dbReference type="SMART" id="SM00062">
    <property type="entry name" value="PBPb"/>
    <property type="match status" value="2"/>
</dbReference>
<keyword evidence="1" id="KW-0812">Transmembrane</keyword>
<dbReference type="Gene3D" id="3.30.70.270">
    <property type="match status" value="1"/>
</dbReference>
<dbReference type="Pfam" id="PF00563">
    <property type="entry name" value="EAL"/>
    <property type="match status" value="1"/>
</dbReference>
<reference evidence="4 5" key="1">
    <citation type="submission" date="2016-11" db="EMBL/GenBank/DDBJ databases">
        <authorList>
            <person name="Jaros S."/>
            <person name="Januszkiewicz K."/>
            <person name="Wedrychowicz H."/>
        </authorList>
    </citation>
    <scope>NUCLEOTIDE SEQUENCE [LARGE SCALE GENOMIC DNA]</scope>
    <source>
        <strain evidence="4 5">DSM 15930</strain>
    </source>
</reference>
<evidence type="ECO:0000259" key="3">
    <source>
        <dbReference type="PROSITE" id="PS50887"/>
    </source>
</evidence>
<evidence type="ECO:0000256" key="1">
    <source>
        <dbReference type="SAM" id="Phobius"/>
    </source>
</evidence>
<dbReference type="PANTHER" id="PTHR33121:SF71">
    <property type="entry name" value="OXYGEN SENSOR PROTEIN DOSP"/>
    <property type="match status" value="1"/>
</dbReference>
<organism evidence="4 5">
    <name type="scientific">Anaerosporobacter mobilis DSM 15930</name>
    <dbReference type="NCBI Taxonomy" id="1120996"/>
    <lineage>
        <taxon>Bacteria</taxon>
        <taxon>Bacillati</taxon>
        <taxon>Bacillota</taxon>
        <taxon>Clostridia</taxon>
        <taxon>Lachnospirales</taxon>
        <taxon>Lachnospiraceae</taxon>
        <taxon>Anaerosporobacter</taxon>
    </lineage>
</organism>
<dbReference type="Gene3D" id="3.40.190.10">
    <property type="entry name" value="Periplasmic binding protein-like II"/>
    <property type="match status" value="4"/>
</dbReference>
<dbReference type="NCBIfam" id="TIGR00254">
    <property type="entry name" value="GGDEF"/>
    <property type="match status" value="1"/>
</dbReference>
<dbReference type="SUPFAM" id="SSF53850">
    <property type="entry name" value="Periplasmic binding protein-like II"/>
    <property type="match status" value="2"/>
</dbReference>
<name>A0A1M7MPK9_9FIRM</name>
<keyword evidence="1" id="KW-1133">Transmembrane helix</keyword>
<proteinExistence type="predicted"/>
<dbReference type="PROSITE" id="PS50887">
    <property type="entry name" value="GGDEF"/>
    <property type="match status" value="1"/>
</dbReference>
<feature type="transmembrane region" description="Helical" evidence="1">
    <location>
        <begin position="504"/>
        <end position="523"/>
    </location>
</feature>
<dbReference type="AlphaFoldDB" id="A0A1M7MPK9"/>
<dbReference type="InterPro" id="IPR029787">
    <property type="entry name" value="Nucleotide_cyclase"/>
</dbReference>
<dbReference type="SMART" id="SM00052">
    <property type="entry name" value="EAL"/>
    <property type="match status" value="1"/>
</dbReference>
<dbReference type="InterPro" id="IPR000160">
    <property type="entry name" value="GGDEF_dom"/>
</dbReference>
<feature type="domain" description="EAL" evidence="2">
    <location>
        <begin position="697"/>
        <end position="951"/>
    </location>
</feature>
<dbReference type="CDD" id="cd01949">
    <property type="entry name" value="GGDEF"/>
    <property type="match status" value="1"/>
</dbReference>
<evidence type="ECO:0000259" key="2">
    <source>
        <dbReference type="PROSITE" id="PS50883"/>
    </source>
</evidence>
<dbReference type="Pfam" id="PF00497">
    <property type="entry name" value="SBP_bac_3"/>
    <property type="match status" value="2"/>
</dbReference>
<dbReference type="PROSITE" id="PS50883">
    <property type="entry name" value="EAL"/>
    <property type="match status" value="1"/>
</dbReference>
<dbReference type="InterPro" id="IPR001638">
    <property type="entry name" value="Solute-binding_3/MltF_N"/>
</dbReference>
<feature type="domain" description="GGDEF" evidence="3">
    <location>
        <begin position="559"/>
        <end position="688"/>
    </location>
</feature>
<keyword evidence="5" id="KW-1185">Reference proteome</keyword>
<evidence type="ECO:0000313" key="5">
    <source>
        <dbReference type="Proteomes" id="UP000184038"/>
    </source>
</evidence>
<dbReference type="PANTHER" id="PTHR33121">
    <property type="entry name" value="CYCLIC DI-GMP PHOSPHODIESTERASE PDEF"/>
    <property type="match status" value="1"/>
</dbReference>
<dbReference type="InterPro" id="IPR001633">
    <property type="entry name" value="EAL_dom"/>
</dbReference>
<keyword evidence="1" id="KW-0472">Membrane</keyword>
<sequence>MKQKSRLFFLLLIITCIIPIHSLGKERKTIKIGYIDYARFIEEEATDEYSGYGVAYLEEISKYTNWNYEYVYDTWENCLQKLEDGEIDFLCNAQYSKERDEKFDFSKYSCGKEYGVLLVKSDNKTFYYNDIQAFNNCDIGFLKGSFQNNEFADYAKKMGFQYNNKEYDTDELMQNALQAGEIDAMVAGSLSWKDTFRMVAKFSVDPFYFMTKEGNEELLEPLDDAMKQIQCNNPYFEMQLYEEYYGTSVTSTQPLFTKSEMSYINDTENLRVAYLKDWYPYSYYNEKGEAAGALIQLCKRIEKLSGLQFTYYPYDSLEDMNRDMDTGKIDLISVIPNIKQQLSNRNINITSPYFTNQVMLLSVKEYIHQTKDLNLVAVKSMKHLSNYFYKQFQVRHILWADTLEDCIEAIEKKTADFAVIDYYNVNKALRNSGDEEILVNQMANAKIEITMGVPSDADSRLIGIINNCIQYLSPMDSCETINMELSNQHSVFSLSAFLREYSKMILVVALLSLFVIVVLIIILQRLYRRIVAFDKLTGCYNKLHFEKLVPKILAEQENKQYYIMVFDIYRFKYFIQYYGRKVGDDLLQTIISKVRTLLIKDEIISRISDDEFAILIENTNYIKLIQEIYYFLDEARLEYKLDIPITMNFGLYQIENRKEAVANMIDKAILARKVDKDKRHSLYVIYTDEMEEKLILETRIEEEMKKALNDKEFKVFYQPKVDLKTKKLVGAEALIRWVKPDETMIFPDQFIPVFERNGFIEELDYYVLNEVSEYIVNRVKNDLPTFPISVNQSRYLFSNPQYVDNIFAIMKNTGVDGQLIELEVTETFYIENHTRLVRVVNQLKECNIKIAIDDFGSGYSSLNLLTEMPADILKIDREFLTDSEKSQAKRDVIENVVELAHKLNMKVVCEGVETIEQEKFLENISCDIAQGYYYSKPISIKEFAVYVENHI</sequence>
<dbReference type="STRING" id="1120996.SAMN02746066_03946"/>
<dbReference type="OrthoDB" id="9805474at2"/>
<dbReference type="Proteomes" id="UP000184038">
    <property type="component" value="Unassembled WGS sequence"/>
</dbReference>
<dbReference type="InterPro" id="IPR043128">
    <property type="entry name" value="Rev_trsase/Diguanyl_cyclase"/>
</dbReference>